<dbReference type="InterPro" id="IPR014710">
    <property type="entry name" value="RmlC-like_jellyroll"/>
</dbReference>
<accession>A0ABU0W1J4</accession>
<dbReference type="Pfam" id="PF01381">
    <property type="entry name" value="HTH_3"/>
    <property type="match status" value="1"/>
</dbReference>
<dbReference type="Gene3D" id="2.60.120.10">
    <property type="entry name" value="Jelly Rolls"/>
    <property type="match status" value="1"/>
</dbReference>
<evidence type="ECO:0000313" key="5">
    <source>
        <dbReference type="Proteomes" id="UP001239680"/>
    </source>
</evidence>
<sequence>MEIPPQANRPSEQPASAPAIAGAEQQRIAFGQHLRKLRQDRGLTLTECAQLTGLAISTLSKAERGLMALTYDRLSQIATGLQIDLNALFLPEGESFVPGSVAVARRGEFQLQETPNYSYEILFSEMWGKAMTPMTGLVRARSRMDFKGLIRHDGQEFVFVISGQLVLYCEGREPIALGPGESAYFDSSMGHVYTTAGEEDARILVVCFGQNLPELR</sequence>
<evidence type="ECO:0000256" key="1">
    <source>
        <dbReference type="ARBA" id="ARBA00023125"/>
    </source>
</evidence>
<dbReference type="SUPFAM" id="SSF51182">
    <property type="entry name" value="RmlC-like cupins"/>
    <property type="match status" value="1"/>
</dbReference>
<dbReference type="InterPro" id="IPR011051">
    <property type="entry name" value="RmlC_Cupin_sf"/>
</dbReference>
<evidence type="ECO:0000259" key="3">
    <source>
        <dbReference type="PROSITE" id="PS50943"/>
    </source>
</evidence>
<proteinExistence type="predicted"/>
<dbReference type="SUPFAM" id="SSF47413">
    <property type="entry name" value="lambda repressor-like DNA-binding domains"/>
    <property type="match status" value="1"/>
</dbReference>
<dbReference type="SMART" id="SM00530">
    <property type="entry name" value="HTH_XRE"/>
    <property type="match status" value="1"/>
</dbReference>
<dbReference type="InterPro" id="IPR013096">
    <property type="entry name" value="Cupin_2"/>
</dbReference>
<dbReference type="PANTHER" id="PTHR46797">
    <property type="entry name" value="HTH-TYPE TRANSCRIPTIONAL REGULATOR"/>
    <property type="match status" value="1"/>
</dbReference>
<dbReference type="EMBL" id="JAVDBT010000018">
    <property type="protein sequence ID" value="MDQ2067879.1"/>
    <property type="molecule type" value="Genomic_DNA"/>
</dbReference>
<keyword evidence="1" id="KW-0238">DNA-binding</keyword>
<dbReference type="CDD" id="cd02209">
    <property type="entry name" value="cupin_XRE_C"/>
    <property type="match status" value="1"/>
</dbReference>
<dbReference type="RefSeq" id="WP_306681590.1">
    <property type="nucleotide sequence ID" value="NZ_JAVDBT010000018.1"/>
</dbReference>
<dbReference type="InterPro" id="IPR001387">
    <property type="entry name" value="Cro/C1-type_HTH"/>
</dbReference>
<dbReference type="PROSITE" id="PS50943">
    <property type="entry name" value="HTH_CROC1"/>
    <property type="match status" value="1"/>
</dbReference>
<reference evidence="4 5" key="1">
    <citation type="submission" date="2023-08" db="EMBL/GenBank/DDBJ databases">
        <title>Characterization of two Paracoccaceae strains isolated from Phycosphere and proposal of Xinfangfangia lacusdiani sp. nov.</title>
        <authorList>
            <person name="Deng Y."/>
            <person name="Zhang Y.Q."/>
        </authorList>
    </citation>
    <scope>NUCLEOTIDE SEQUENCE [LARGE SCALE GENOMIC DNA]</scope>
    <source>
        <strain evidence="4 5">CPCC 101601</strain>
    </source>
</reference>
<dbReference type="PANTHER" id="PTHR46797:SF20">
    <property type="entry name" value="BLR4304 PROTEIN"/>
    <property type="match status" value="1"/>
</dbReference>
<keyword evidence="5" id="KW-1185">Reference proteome</keyword>
<dbReference type="Gene3D" id="1.10.260.40">
    <property type="entry name" value="lambda repressor-like DNA-binding domains"/>
    <property type="match status" value="1"/>
</dbReference>
<dbReference type="InterPro" id="IPR010982">
    <property type="entry name" value="Lambda_DNA-bd_dom_sf"/>
</dbReference>
<dbReference type="Pfam" id="PF07883">
    <property type="entry name" value="Cupin_2"/>
    <property type="match status" value="1"/>
</dbReference>
<evidence type="ECO:0000313" key="4">
    <source>
        <dbReference type="EMBL" id="MDQ2067879.1"/>
    </source>
</evidence>
<dbReference type="CDD" id="cd00093">
    <property type="entry name" value="HTH_XRE"/>
    <property type="match status" value="1"/>
</dbReference>
<feature type="domain" description="HTH cro/C1-type" evidence="3">
    <location>
        <begin position="34"/>
        <end position="88"/>
    </location>
</feature>
<protein>
    <submittedName>
        <fullName evidence="4">XRE family transcriptional regulator</fullName>
    </submittedName>
</protein>
<dbReference type="Proteomes" id="UP001239680">
    <property type="component" value="Unassembled WGS sequence"/>
</dbReference>
<organism evidence="4 5">
    <name type="scientific">Pseudogemmobacter lacusdianii</name>
    <dbReference type="NCBI Taxonomy" id="3069608"/>
    <lineage>
        <taxon>Bacteria</taxon>
        <taxon>Pseudomonadati</taxon>
        <taxon>Pseudomonadota</taxon>
        <taxon>Alphaproteobacteria</taxon>
        <taxon>Rhodobacterales</taxon>
        <taxon>Paracoccaceae</taxon>
        <taxon>Pseudogemmobacter</taxon>
    </lineage>
</organism>
<gene>
    <name evidence="4" type="ORF">Q9295_16005</name>
</gene>
<name>A0ABU0W1J4_9RHOB</name>
<evidence type="ECO:0000256" key="2">
    <source>
        <dbReference type="SAM" id="MobiDB-lite"/>
    </source>
</evidence>
<feature type="region of interest" description="Disordered" evidence="2">
    <location>
        <begin position="1"/>
        <end position="20"/>
    </location>
</feature>
<dbReference type="InterPro" id="IPR050807">
    <property type="entry name" value="TransReg_Diox_bact_type"/>
</dbReference>
<comment type="caution">
    <text evidence="4">The sequence shown here is derived from an EMBL/GenBank/DDBJ whole genome shotgun (WGS) entry which is preliminary data.</text>
</comment>